<dbReference type="EMBL" id="JACCCC010000001">
    <property type="protein sequence ID" value="NYE46407.1"/>
    <property type="molecule type" value="Genomic_DNA"/>
</dbReference>
<dbReference type="Proteomes" id="UP000589036">
    <property type="component" value="Unassembled WGS sequence"/>
</dbReference>
<evidence type="ECO:0008006" key="4">
    <source>
        <dbReference type="Google" id="ProtNLM"/>
    </source>
</evidence>
<keyword evidence="1" id="KW-0732">Signal</keyword>
<reference evidence="2 3" key="1">
    <citation type="submission" date="2020-07" db="EMBL/GenBank/DDBJ databases">
        <title>Sequencing the genomes of 1000 actinobacteria strains.</title>
        <authorList>
            <person name="Klenk H.-P."/>
        </authorList>
    </citation>
    <scope>NUCLEOTIDE SEQUENCE [LARGE SCALE GENOMIC DNA]</scope>
    <source>
        <strain evidence="2 3">CXB654</strain>
    </source>
</reference>
<evidence type="ECO:0000313" key="3">
    <source>
        <dbReference type="Proteomes" id="UP000589036"/>
    </source>
</evidence>
<feature type="signal peptide" evidence="1">
    <location>
        <begin position="1"/>
        <end position="29"/>
    </location>
</feature>
<name>A0A852TSZ5_9ACTN</name>
<evidence type="ECO:0000313" key="2">
    <source>
        <dbReference type="EMBL" id="NYE46407.1"/>
    </source>
</evidence>
<dbReference type="AlphaFoldDB" id="A0A852TSZ5"/>
<accession>A0A852TSZ5</accession>
<organism evidence="2 3">
    <name type="scientific">Spinactinospora alkalitolerans</name>
    <dbReference type="NCBI Taxonomy" id="687207"/>
    <lineage>
        <taxon>Bacteria</taxon>
        <taxon>Bacillati</taxon>
        <taxon>Actinomycetota</taxon>
        <taxon>Actinomycetes</taxon>
        <taxon>Streptosporangiales</taxon>
        <taxon>Nocardiopsidaceae</taxon>
        <taxon>Spinactinospora</taxon>
    </lineage>
</organism>
<dbReference type="RefSeq" id="WP_179642516.1">
    <property type="nucleotide sequence ID" value="NZ_BAAAYY010000022.1"/>
</dbReference>
<gene>
    <name evidence="2" type="ORF">HDA32_001527</name>
</gene>
<comment type="caution">
    <text evidence="2">The sequence shown here is derived from an EMBL/GenBank/DDBJ whole genome shotgun (WGS) entry which is preliminary data.</text>
</comment>
<protein>
    <recommendedName>
        <fullName evidence="4">Lipoprotein</fullName>
    </recommendedName>
</protein>
<keyword evidence="3" id="KW-1185">Reference proteome</keyword>
<feature type="chain" id="PRO_5032636916" description="Lipoprotein" evidence="1">
    <location>
        <begin position="30"/>
        <end position="144"/>
    </location>
</feature>
<dbReference type="Pfam" id="PF19944">
    <property type="entry name" value="DUF6406"/>
    <property type="match status" value="1"/>
</dbReference>
<dbReference type="PROSITE" id="PS51257">
    <property type="entry name" value="PROKAR_LIPOPROTEIN"/>
    <property type="match status" value="1"/>
</dbReference>
<proteinExistence type="predicted"/>
<evidence type="ECO:0000256" key="1">
    <source>
        <dbReference type="SAM" id="SignalP"/>
    </source>
</evidence>
<dbReference type="InterPro" id="IPR045642">
    <property type="entry name" value="DUF6406"/>
</dbReference>
<sequence>MTVLCRVRRLARSLSFAVLGLGVALGAAACGGGEEEAADAGAAAESSPAPVLGADDGRVQLTEDVAQTIGAGGEEGASLLLTGYEEGEAPAVLISVEEGSGETAEYTLELGDTFDVDGASWRVSEIGFSDSGSMPGSATLTKEE</sequence>